<evidence type="ECO:0000256" key="2">
    <source>
        <dbReference type="SAM" id="MobiDB-lite"/>
    </source>
</evidence>
<dbReference type="KEGG" id="gtt:GUITHDRAFT_140912"/>
<name>L1J3Q0_GUITC</name>
<evidence type="ECO:0000256" key="1">
    <source>
        <dbReference type="SAM" id="Coils"/>
    </source>
</evidence>
<gene>
    <name evidence="3" type="ORF">GUITHDRAFT_140912</name>
</gene>
<dbReference type="HOGENOM" id="CLU_1032258_0_0_1"/>
<dbReference type="GeneID" id="17299417"/>
<reference evidence="5" key="2">
    <citation type="submission" date="2012-11" db="EMBL/GenBank/DDBJ databases">
        <authorList>
            <person name="Kuo A."/>
            <person name="Curtis B.A."/>
            <person name="Tanifuji G."/>
            <person name="Burki F."/>
            <person name="Gruber A."/>
            <person name="Irimia M."/>
            <person name="Maruyama S."/>
            <person name="Arias M.C."/>
            <person name="Ball S.G."/>
            <person name="Gile G.H."/>
            <person name="Hirakawa Y."/>
            <person name="Hopkins J.F."/>
            <person name="Rensing S.A."/>
            <person name="Schmutz J."/>
            <person name="Symeonidi A."/>
            <person name="Elias M."/>
            <person name="Eveleigh R.J."/>
            <person name="Herman E.K."/>
            <person name="Klute M.J."/>
            <person name="Nakayama T."/>
            <person name="Obornik M."/>
            <person name="Reyes-Prieto A."/>
            <person name="Armbrust E.V."/>
            <person name="Aves S.J."/>
            <person name="Beiko R.G."/>
            <person name="Coutinho P."/>
            <person name="Dacks J.B."/>
            <person name="Durnford D.G."/>
            <person name="Fast N.M."/>
            <person name="Green B.R."/>
            <person name="Grisdale C."/>
            <person name="Hempe F."/>
            <person name="Henrissat B."/>
            <person name="Hoppner M.P."/>
            <person name="Ishida K.-I."/>
            <person name="Kim E."/>
            <person name="Koreny L."/>
            <person name="Kroth P.G."/>
            <person name="Liu Y."/>
            <person name="Malik S.-B."/>
            <person name="Maier U.G."/>
            <person name="McRose D."/>
            <person name="Mock T."/>
            <person name="Neilson J.A."/>
            <person name="Onodera N.T."/>
            <person name="Poole A.M."/>
            <person name="Pritham E.J."/>
            <person name="Richards T.A."/>
            <person name="Rocap G."/>
            <person name="Roy S.W."/>
            <person name="Sarai C."/>
            <person name="Schaack S."/>
            <person name="Shirato S."/>
            <person name="Slamovits C.H."/>
            <person name="Spencer D.F."/>
            <person name="Suzuki S."/>
            <person name="Worden A.Z."/>
            <person name="Zauner S."/>
            <person name="Barry K."/>
            <person name="Bell C."/>
            <person name="Bharti A.K."/>
            <person name="Crow J.A."/>
            <person name="Grimwood J."/>
            <person name="Kramer R."/>
            <person name="Lindquist E."/>
            <person name="Lucas S."/>
            <person name="Salamov A."/>
            <person name="McFadden G.I."/>
            <person name="Lane C.E."/>
            <person name="Keeling P.J."/>
            <person name="Gray M.W."/>
            <person name="Grigoriev I.V."/>
            <person name="Archibald J.M."/>
        </authorList>
    </citation>
    <scope>NUCLEOTIDE SEQUENCE</scope>
    <source>
        <strain evidence="5">CCMP2712</strain>
    </source>
</reference>
<dbReference type="AlphaFoldDB" id="L1J3Q0"/>
<feature type="coiled-coil region" evidence="1">
    <location>
        <begin position="201"/>
        <end position="235"/>
    </location>
</feature>
<accession>L1J3Q0</accession>
<sequence>MARAFPAILRAMEELKEMEHESQSRYDPLVKVNLHREGTRKKHRFISCIERSRSPVASTKVKYERQAREEGGEEISGWRSEWLGGKLIPGMEWRRQRKQGAAREGESRRLPEITTLSPSMKSHKLIKFDPIVTSGISGASAVPLADTDKLASEEEVARRIPAQIQQYEELFKKIRHSTKILAQLGVSPPDVSTDTFRSSSIQEAESRAAKWWRKLKEEEQQQEETQRDLLFAETIRRRGKRAGKYFQLERASHSKSTSPAPSLDRTLSRL</sequence>
<evidence type="ECO:0000313" key="5">
    <source>
        <dbReference type="Proteomes" id="UP000011087"/>
    </source>
</evidence>
<dbReference type="EMBL" id="JH993014">
    <property type="protein sequence ID" value="EKX42749.1"/>
    <property type="molecule type" value="Genomic_DNA"/>
</dbReference>
<feature type="region of interest" description="Disordered" evidence="2">
    <location>
        <begin position="246"/>
        <end position="270"/>
    </location>
</feature>
<dbReference type="Proteomes" id="UP000011087">
    <property type="component" value="Unassembled WGS sequence"/>
</dbReference>
<organism evidence="3">
    <name type="scientific">Guillardia theta (strain CCMP2712)</name>
    <name type="common">Cryptophyte</name>
    <dbReference type="NCBI Taxonomy" id="905079"/>
    <lineage>
        <taxon>Eukaryota</taxon>
        <taxon>Cryptophyceae</taxon>
        <taxon>Pyrenomonadales</taxon>
        <taxon>Geminigeraceae</taxon>
        <taxon>Guillardia</taxon>
    </lineage>
</organism>
<evidence type="ECO:0000313" key="3">
    <source>
        <dbReference type="EMBL" id="EKX42749.1"/>
    </source>
</evidence>
<reference evidence="3 5" key="1">
    <citation type="journal article" date="2012" name="Nature">
        <title>Algal genomes reveal evolutionary mosaicism and the fate of nucleomorphs.</title>
        <authorList>
            <consortium name="DOE Joint Genome Institute"/>
            <person name="Curtis B.A."/>
            <person name="Tanifuji G."/>
            <person name="Burki F."/>
            <person name="Gruber A."/>
            <person name="Irimia M."/>
            <person name="Maruyama S."/>
            <person name="Arias M.C."/>
            <person name="Ball S.G."/>
            <person name="Gile G.H."/>
            <person name="Hirakawa Y."/>
            <person name="Hopkins J.F."/>
            <person name="Kuo A."/>
            <person name="Rensing S.A."/>
            <person name="Schmutz J."/>
            <person name="Symeonidi A."/>
            <person name="Elias M."/>
            <person name="Eveleigh R.J."/>
            <person name="Herman E.K."/>
            <person name="Klute M.J."/>
            <person name="Nakayama T."/>
            <person name="Obornik M."/>
            <person name="Reyes-Prieto A."/>
            <person name="Armbrust E.V."/>
            <person name="Aves S.J."/>
            <person name="Beiko R.G."/>
            <person name="Coutinho P."/>
            <person name="Dacks J.B."/>
            <person name="Durnford D.G."/>
            <person name="Fast N.M."/>
            <person name="Green B.R."/>
            <person name="Grisdale C.J."/>
            <person name="Hempel F."/>
            <person name="Henrissat B."/>
            <person name="Hoppner M.P."/>
            <person name="Ishida K."/>
            <person name="Kim E."/>
            <person name="Koreny L."/>
            <person name="Kroth P.G."/>
            <person name="Liu Y."/>
            <person name="Malik S.B."/>
            <person name="Maier U.G."/>
            <person name="McRose D."/>
            <person name="Mock T."/>
            <person name="Neilson J.A."/>
            <person name="Onodera N.T."/>
            <person name="Poole A.M."/>
            <person name="Pritham E.J."/>
            <person name="Richards T.A."/>
            <person name="Rocap G."/>
            <person name="Roy S.W."/>
            <person name="Sarai C."/>
            <person name="Schaack S."/>
            <person name="Shirato S."/>
            <person name="Slamovits C.H."/>
            <person name="Spencer D.F."/>
            <person name="Suzuki S."/>
            <person name="Worden A.Z."/>
            <person name="Zauner S."/>
            <person name="Barry K."/>
            <person name="Bell C."/>
            <person name="Bharti A.K."/>
            <person name="Crow J.A."/>
            <person name="Grimwood J."/>
            <person name="Kramer R."/>
            <person name="Lindquist E."/>
            <person name="Lucas S."/>
            <person name="Salamov A."/>
            <person name="McFadden G.I."/>
            <person name="Lane C.E."/>
            <person name="Keeling P.J."/>
            <person name="Gray M.W."/>
            <person name="Grigoriev I.V."/>
            <person name="Archibald J.M."/>
        </authorList>
    </citation>
    <scope>NUCLEOTIDE SEQUENCE</scope>
    <source>
        <strain evidence="3 5">CCMP2712</strain>
    </source>
</reference>
<keyword evidence="5" id="KW-1185">Reference proteome</keyword>
<dbReference type="RefSeq" id="XP_005829729.1">
    <property type="nucleotide sequence ID" value="XM_005829672.1"/>
</dbReference>
<keyword evidence="1" id="KW-0175">Coiled coil</keyword>
<dbReference type="EnsemblProtists" id="EKX42749">
    <property type="protein sequence ID" value="EKX42749"/>
    <property type="gene ID" value="GUITHDRAFT_140912"/>
</dbReference>
<evidence type="ECO:0000313" key="4">
    <source>
        <dbReference type="EnsemblProtists" id="EKX42749"/>
    </source>
</evidence>
<reference evidence="4" key="3">
    <citation type="submission" date="2016-03" db="UniProtKB">
        <authorList>
            <consortium name="EnsemblProtists"/>
        </authorList>
    </citation>
    <scope>IDENTIFICATION</scope>
</reference>
<protein>
    <submittedName>
        <fullName evidence="3 4">Uncharacterized protein</fullName>
    </submittedName>
</protein>
<proteinExistence type="predicted"/>
<dbReference type="PaxDb" id="55529-EKX42749"/>